<dbReference type="RefSeq" id="WP_203937236.1">
    <property type="nucleotide sequence ID" value="NZ_BAAAGJ010000005.1"/>
</dbReference>
<dbReference type="AlphaFoldDB" id="A0A8J3Y508"/>
<evidence type="ECO:0000313" key="2">
    <source>
        <dbReference type="Proteomes" id="UP000652013"/>
    </source>
</evidence>
<protein>
    <submittedName>
        <fullName evidence="1">Uncharacterized protein</fullName>
    </submittedName>
</protein>
<gene>
    <name evidence="1" type="ORF">Sya03_12580</name>
</gene>
<accession>A0A8J3Y508</accession>
<sequence>MNDAEDDAGNDAEDELWDQLGEAGHRPPGPEHTALLERIVQHSDLDAMPELAVAARRALADVYCADGRWAAVFRMFDECLAAHDRQPWRFTRLEEDGLLGWYVFVADAMADFPRVPLPRIEHALHDVERRLRAGGRDLAPLHAARRRLAQAVGDEAGERAAFAAWRPRPGSAADLTALVERAVLRGADGAAYDLAEPVLTGRERVDGSCVPVACLVLLPALRLGFPQAAAGLARFVRRSLPYDTHRYEHLARYMEFCALTGNADAAYDLLGLLDDFETFERPAGRLEYAVAVAVLTGSMLRAGHTADVGETPLWLLHERMRDTATELAAKFDARNGGPACGDRVRARLDAAPLEFLPLTPGAVRPVDPRPPAGLSDAELLDRARRHDQRCEPDEARACLAAVREAPGALAAHLVELRAMLHQGPGTADALRWAIACHRQYGDETRALLATCWLGLLPGEPAGTTAGAAAALRARPDDRAAAWGDHWLAYDLMRAGRDADAFAALRRGAARAAADPLIAGSFALLAAAWGGDADPAAAADALVTAGAGRKAVEALDLLADPAAYAADRLCRDLPPVVHGHLLYLRARELAAAGRAAETADDLAEAAGVARAHRLDSTAAERLLVAAHHAAGRWVETVDAAVAVAGRLDGDAAAEVRLLCADAQRRCGLPWAALAEYAQLPGHPAAEAAAAELRRELGLPG</sequence>
<dbReference type="Proteomes" id="UP000652013">
    <property type="component" value="Unassembled WGS sequence"/>
</dbReference>
<comment type="caution">
    <text evidence="1">The sequence shown here is derived from an EMBL/GenBank/DDBJ whole genome shotgun (WGS) entry which is preliminary data.</text>
</comment>
<name>A0A8J3Y508_9ACTN</name>
<organism evidence="1 2">
    <name type="scientific">Spirilliplanes yamanashiensis</name>
    <dbReference type="NCBI Taxonomy" id="42233"/>
    <lineage>
        <taxon>Bacteria</taxon>
        <taxon>Bacillati</taxon>
        <taxon>Actinomycetota</taxon>
        <taxon>Actinomycetes</taxon>
        <taxon>Micromonosporales</taxon>
        <taxon>Micromonosporaceae</taxon>
        <taxon>Spirilliplanes</taxon>
    </lineage>
</organism>
<dbReference type="EMBL" id="BOOY01000007">
    <property type="protein sequence ID" value="GIJ01906.1"/>
    <property type="molecule type" value="Genomic_DNA"/>
</dbReference>
<keyword evidence="2" id="KW-1185">Reference proteome</keyword>
<evidence type="ECO:0000313" key="1">
    <source>
        <dbReference type="EMBL" id="GIJ01906.1"/>
    </source>
</evidence>
<proteinExistence type="predicted"/>
<reference evidence="1" key="1">
    <citation type="submission" date="2021-01" db="EMBL/GenBank/DDBJ databases">
        <title>Whole genome shotgun sequence of Spirilliplanes yamanashiensis NBRC 15828.</title>
        <authorList>
            <person name="Komaki H."/>
            <person name="Tamura T."/>
        </authorList>
    </citation>
    <scope>NUCLEOTIDE SEQUENCE</scope>
    <source>
        <strain evidence="1">NBRC 15828</strain>
    </source>
</reference>